<dbReference type="PANTHER" id="PTHR24104">
    <property type="entry name" value="E3 UBIQUITIN-PROTEIN LIGASE NHLRC1-RELATED"/>
    <property type="match status" value="1"/>
</dbReference>
<dbReference type="InParanoid" id="T1FDV1"/>
<dbReference type="EnsemblMetazoa" id="HelroT178890">
    <property type="protein sequence ID" value="HelroP178890"/>
    <property type="gene ID" value="HelroG178890"/>
</dbReference>
<dbReference type="GeneID" id="20207000"/>
<reference evidence="5" key="3">
    <citation type="submission" date="2015-06" db="UniProtKB">
        <authorList>
            <consortium name="EnsemblMetazoa"/>
        </authorList>
    </citation>
    <scope>IDENTIFICATION</scope>
</reference>
<accession>T1FDV1</accession>
<evidence type="ECO:0000313" key="5">
    <source>
        <dbReference type="EnsemblMetazoa" id="HelroP178890"/>
    </source>
</evidence>
<dbReference type="InterPro" id="IPR050952">
    <property type="entry name" value="TRIM-NHL_E3_ligases"/>
</dbReference>
<dbReference type="GO" id="GO:0000209">
    <property type="term" value="P:protein polyubiquitination"/>
    <property type="evidence" value="ECO:0000318"/>
    <property type="project" value="GO_Central"/>
</dbReference>
<feature type="compositionally biased region" description="Low complexity" evidence="3">
    <location>
        <begin position="27"/>
        <end position="48"/>
    </location>
</feature>
<dbReference type="CTD" id="20207000"/>
<dbReference type="STRING" id="6412.T1FDV1"/>
<feature type="repeat" description="NHL" evidence="2">
    <location>
        <begin position="243"/>
        <end position="286"/>
    </location>
</feature>
<evidence type="ECO:0000313" key="4">
    <source>
        <dbReference type="EMBL" id="ESN95971.1"/>
    </source>
</evidence>
<dbReference type="GO" id="GO:0043161">
    <property type="term" value="P:proteasome-mediated ubiquitin-dependent protein catabolic process"/>
    <property type="evidence" value="ECO:0000318"/>
    <property type="project" value="GO_Central"/>
</dbReference>
<dbReference type="EMBL" id="KB097496">
    <property type="protein sequence ID" value="ESN95971.1"/>
    <property type="molecule type" value="Genomic_DNA"/>
</dbReference>
<keyword evidence="6" id="KW-1185">Reference proteome</keyword>
<evidence type="ECO:0000256" key="2">
    <source>
        <dbReference type="PROSITE-ProRule" id="PRU00504"/>
    </source>
</evidence>
<organism evidence="5 6">
    <name type="scientific">Helobdella robusta</name>
    <name type="common">Californian leech</name>
    <dbReference type="NCBI Taxonomy" id="6412"/>
    <lineage>
        <taxon>Eukaryota</taxon>
        <taxon>Metazoa</taxon>
        <taxon>Spiralia</taxon>
        <taxon>Lophotrochozoa</taxon>
        <taxon>Annelida</taxon>
        <taxon>Clitellata</taxon>
        <taxon>Hirudinea</taxon>
        <taxon>Rhynchobdellida</taxon>
        <taxon>Glossiphoniidae</taxon>
        <taxon>Helobdella</taxon>
    </lineage>
</organism>
<dbReference type="OrthoDB" id="342730at2759"/>
<dbReference type="OMA" id="ACESPCA"/>
<dbReference type="KEGG" id="hro:HELRODRAFT_178890"/>
<dbReference type="RefSeq" id="XP_009026004.1">
    <property type="nucleotide sequence ID" value="XM_009027756.1"/>
</dbReference>
<dbReference type="HOGENOM" id="CLU_738250_0_0_1"/>
<evidence type="ECO:0000256" key="1">
    <source>
        <dbReference type="ARBA" id="ARBA00022737"/>
    </source>
</evidence>
<dbReference type="Gene3D" id="2.120.10.30">
    <property type="entry name" value="TolB, C-terminal domain"/>
    <property type="match status" value="2"/>
</dbReference>
<evidence type="ECO:0000313" key="6">
    <source>
        <dbReference type="Proteomes" id="UP000015101"/>
    </source>
</evidence>
<name>T1FDV1_HELRO</name>
<dbReference type="Proteomes" id="UP000015101">
    <property type="component" value="Unassembled WGS sequence"/>
</dbReference>
<evidence type="ECO:0008006" key="7">
    <source>
        <dbReference type="Google" id="ProtNLM"/>
    </source>
</evidence>
<dbReference type="PANTHER" id="PTHR24104:SF50">
    <property type="entry name" value="SMP-30_GLUCONOLACTONASE_LRE-LIKE REGION DOMAIN-CONTAINING PROTEIN"/>
    <property type="match status" value="1"/>
</dbReference>
<protein>
    <recommendedName>
        <fullName evidence="7">SMP-30/Gluconolactonase/LRE-like region domain-containing protein</fullName>
    </recommendedName>
</protein>
<feature type="region of interest" description="Disordered" evidence="3">
    <location>
        <begin position="15"/>
        <end position="49"/>
    </location>
</feature>
<keyword evidence="1" id="KW-0677">Repeat</keyword>
<dbReference type="EMBL" id="AMQM01006603">
    <property type="status" value="NOT_ANNOTATED_CDS"/>
    <property type="molecule type" value="Genomic_DNA"/>
</dbReference>
<dbReference type="PROSITE" id="PS51125">
    <property type="entry name" value="NHL"/>
    <property type="match status" value="1"/>
</dbReference>
<dbReference type="GO" id="GO:0061630">
    <property type="term" value="F:ubiquitin protein ligase activity"/>
    <property type="evidence" value="ECO:0000318"/>
    <property type="project" value="GO_Central"/>
</dbReference>
<dbReference type="InterPro" id="IPR011042">
    <property type="entry name" value="6-blade_b-propeller_TolB-like"/>
</dbReference>
<sequence>MSGSMKKKRTIHATEFWSLESSRKSHNNNNSNNNNNNSNNNNKNNNNSLIQVPSDVKFFRDTNFLVADSVGHGVFLLSPVDDGETFARVPCGEEDSDDRDCLRVDDEDTKNREDIRYARDNTFTEKKNNLNRIPDNNSSNDKLSGKIDGYFYKKLFHEKIWPNCLVVLLDNKVRLTDRKTKSIKTFDIETEKLVSEWECPEDENSQIPVQINGIAYSPNHNQTIITDTTHHCIRIFDDKGQQIKTFCSRGDLLHHLRLPFYVTMDTKDHILVSDNMNYCVKIFDMEGNFINRIGSGNLFGNRQFQSPYGLSVGEGNNDIYVADHDSNKDGQFISYATAGSACESPCAVDVNEDGGLMVVTLSSPSISDVKLFRIE</sequence>
<dbReference type="InterPro" id="IPR001258">
    <property type="entry name" value="NHL_repeat"/>
</dbReference>
<dbReference type="SUPFAM" id="SSF101898">
    <property type="entry name" value="NHL repeat"/>
    <property type="match status" value="1"/>
</dbReference>
<dbReference type="eggNOG" id="KOG2177">
    <property type="taxonomic scope" value="Eukaryota"/>
</dbReference>
<reference evidence="4 6" key="2">
    <citation type="journal article" date="2013" name="Nature">
        <title>Insights into bilaterian evolution from three spiralian genomes.</title>
        <authorList>
            <person name="Simakov O."/>
            <person name="Marletaz F."/>
            <person name="Cho S.J."/>
            <person name="Edsinger-Gonzales E."/>
            <person name="Havlak P."/>
            <person name="Hellsten U."/>
            <person name="Kuo D.H."/>
            <person name="Larsson T."/>
            <person name="Lv J."/>
            <person name="Arendt D."/>
            <person name="Savage R."/>
            <person name="Osoegawa K."/>
            <person name="de Jong P."/>
            <person name="Grimwood J."/>
            <person name="Chapman J.A."/>
            <person name="Shapiro H."/>
            <person name="Aerts A."/>
            <person name="Otillar R.P."/>
            <person name="Terry A.Y."/>
            <person name="Boore J.L."/>
            <person name="Grigoriev I.V."/>
            <person name="Lindberg D.R."/>
            <person name="Seaver E.C."/>
            <person name="Weisblat D.A."/>
            <person name="Putnam N.H."/>
            <person name="Rokhsar D.S."/>
        </authorList>
    </citation>
    <scope>NUCLEOTIDE SEQUENCE</scope>
</reference>
<evidence type="ECO:0000256" key="3">
    <source>
        <dbReference type="SAM" id="MobiDB-lite"/>
    </source>
</evidence>
<gene>
    <name evidence="5" type="primary">20207000</name>
    <name evidence="4" type="ORF">HELRODRAFT_178890</name>
</gene>
<dbReference type="AlphaFoldDB" id="T1FDV1"/>
<proteinExistence type="predicted"/>
<reference evidence="6" key="1">
    <citation type="submission" date="2012-12" db="EMBL/GenBank/DDBJ databases">
        <authorList>
            <person name="Hellsten U."/>
            <person name="Grimwood J."/>
            <person name="Chapman J.A."/>
            <person name="Shapiro H."/>
            <person name="Aerts A."/>
            <person name="Otillar R.P."/>
            <person name="Terry A.Y."/>
            <person name="Boore J.L."/>
            <person name="Simakov O."/>
            <person name="Marletaz F."/>
            <person name="Cho S.-J."/>
            <person name="Edsinger-Gonzales E."/>
            <person name="Havlak P."/>
            <person name="Kuo D.-H."/>
            <person name="Larsson T."/>
            <person name="Lv J."/>
            <person name="Arendt D."/>
            <person name="Savage R."/>
            <person name="Osoegawa K."/>
            <person name="de Jong P."/>
            <person name="Lindberg D.R."/>
            <person name="Seaver E.C."/>
            <person name="Weisblat D.A."/>
            <person name="Putnam N.H."/>
            <person name="Grigoriev I.V."/>
            <person name="Rokhsar D.S."/>
        </authorList>
    </citation>
    <scope>NUCLEOTIDE SEQUENCE</scope>
</reference>